<dbReference type="CDD" id="cd15848">
    <property type="entry name" value="SNARE_syntaxin1-like"/>
    <property type="match status" value="1"/>
</dbReference>
<dbReference type="Pfam" id="PF05739">
    <property type="entry name" value="SNARE"/>
    <property type="match status" value="1"/>
</dbReference>
<reference evidence="5" key="1">
    <citation type="submission" date="2015-09" db="EMBL/GenBank/DDBJ databases">
        <title>Scylla olivacea transcriptome.</title>
        <authorList>
            <person name="Ikhwanuddin M."/>
        </authorList>
    </citation>
    <scope>NUCLEOTIDE SEQUENCE</scope>
</reference>
<dbReference type="InterPro" id="IPR010989">
    <property type="entry name" value="SNARE"/>
</dbReference>
<dbReference type="SUPFAM" id="SSF47661">
    <property type="entry name" value="t-snare proteins"/>
    <property type="match status" value="1"/>
</dbReference>
<feature type="transmembrane region" description="Helical" evidence="3">
    <location>
        <begin position="266"/>
        <end position="288"/>
    </location>
</feature>
<name>A0A0P4W1L5_SCYOL</name>
<dbReference type="PROSITE" id="PS50192">
    <property type="entry name" value="T_SNARE"/>
    <property type="match status" value="1"/>
</dbReference>
<keyword evidence="3" id="KW-0472">Membrane</keyword>
<dbReference type="InterPro" id="IPR045242">
    <property type="entry name" value="Syntaxin"/>
</dbReference>
<dbReference type="InterPro" id="IPR000727">
    <property type="entry name" value="T_SNARE_dom"/>
</dbReference>
<proteinExistence type="inferred from homology"/>
<evidence type="ECO:0000256" key="1">
    <source>
        <dbReference type="ARBA" id="ARBA00004211"/>
    </source>
</evidence>
<feature type="domain" description="T-SNARE coiled-coil homology" evidence="4">
    <location>
        <begin position="192"/>
        <end position="254"/>
    </location>
</feature>
<comment type="subcellular location">
    <subcellularLocation>
        <location evidence="1">Membrane</location>
        <topology evidence="1">Single-pass type IV membrane protein</topology>
    </subcellularLocation>
</comment>
<dbReference type="GO" id="GO:0012505">
    <property type="term" value="C:endomembrane system"/>
    <property type="evidence" value="ECO:0007669"/>
    <property type="project" value="TreeGrafter"/>
</dbReference>
<dbReference type="GO" id="GO:0000149">
    <property type="term" value="F:SNARE binding"/>
    <property type="evidence" value="ECO:0007669"/>
    <property type="project" value="TreeGrafter"/>
</dbReference>
<keyword evidence="3" id="KW-1133">Transmembrane helix</keyword>
<dbReference type="EMBL" id="GDRN01099746">
    <property type="protein sequence ID" value="JAI58718.1"/>
    <property type="molecule type" value="Transcribed_RNA"/>
</dbReference>
<evidence type="ECO:0000259" key="4">
    <source>
        <dbReference type="PROSITE" id="PS50192"/>
    </source>
</evidence>
<dbReference type="GO" id="GO:0048278">
    <property type="term" value="P:vesicle docking"/>
    <property type="evidence" value="ECO:0007669"/>
    <property type="project" value="TreeGrafter"/>
</dbReference>
<keyword evidence="3" id="KW-0812">Transmembrane</keyword>
<comment type="similarity">
    <text evidence="2">Belongs to the syntaxin family.</text>
</comment>
<dbReference type="Gene3D" id="1.20.58.70">
    <property type="match status" value="1"/>
</dbReference>
<sequence length="289" mass="33398">MMKPKEIVMTRDRLKEMQEKSKVNGVSESVVVSIEGSEDQKELMELLEKLGPLYDKLKVMTTQVHDVRRMIHDHDQRQEVEDKVDSIKGDARKLRVELEGVKAKIGKSSGVVEHVARTHHLSVGVLLTRVLQELSSMQVEAHNRHTHYIRKELIITGQCGYDEEELESLIEESTEVFTQNLIRQNQLAKLQLSNLQERHEAFVKLEKSILELHQLFQEIAQLVRDQGEMVTRIENNVYESQVKTEKGRMELQEARVNMKKALKKKFILGIILGVILLIIVLVIVFSFME</sequence>
<dbReference type="AlphaFoldDB" id="A0A0P4W1L5"/>
<dbReference type="PANTHER" id="PTHR19957">
    <property type="entry name" value="SYNTAXIN"/>
    <property type="match status" value="1"/>
</dbReference>
<dbReference type="PANTHER" id="PTHR19957:SF307">
    <property type="entry name" value="PROTEIN SSO1-RELATED"/>
    <property type="match status" value="1"/>
</dbReference>
<evidence type="ECO:0000256" key="3">
    <source>
        <dbReference type="SAM" id="Phobius"/>
    </source>
</evidence>
<evidence type="ECO:0000256" key="2">
    <source>
        <dbReference type="ARBA" id="ARBA00009063"/>
    </source>
</evidence>
<evidence type="ECO:0000313" key="5">
    <source>
        <dbReference type="EMBL" id="JAI58718.1"/>
    </source>
</evidence>
<protein>
    <recommendedName>
        <fullName evidence="4">t-SNARE coiled-coil homology domain-containing protein</fullName>
    </recommendedName>
</protein>
<accession>A0A0P4W1L5</accession>
<dbReference type="GO" id="GO:0006887">
    <property type="term" value="P:exocytosis"/>
    <property type="evidence" value="ECO:0007669"/>
    <property type="project" value="TreeGrafter"/>
</dbReference>
<dbReference type="GO" id="GO:0006886">
    <property type="term" value="P:intracellular protein transport"/>
    <property type="evidence" value="ECO:0007669"/>
    <property type="project" value="TreeGrafter"/>
</dbReference>
<dbReference type="GO" id="GO:0006906">
    <property type="term" value="P:vesicle fusion"/>
    <property type="evidence" value="ECO:0007669"/>
    <property type="project" value="TreeGrafter"/>
</dbReference>
<dbReference type="GO" id="GO:0005484">
    <property type="term" value="F:SNAP receptor activity"/>
    <property type="evidence" value="ECO:0007669"/>
    <property type="project" value="TreeGrafter"/>
</dbReference>
<dbReference type="GO" id="GO:0031201">
    <property type="term" value="C:SNARE complex"/>
    <property type="evidence" value="ECO:0007669"/>
    <property type="project" value="TreeGrafter"/>
</dbReference>
<organism evidence="5">
    <name type="scientific">Scylla olivacea</name>
    <name type="common">Orange mud crab</name>
    <name type="synonym">Cancer olivacea</name>
    <dbReference type="NCBI Taxonomy" id="85551"/>
    <lineage>
        <taxon>Eukaryota</taxon>
        <taxon>Metazoa</taxon>
        <taxon>Ecdysozoa</taxon>
        <taxon>Arthropoda</taxon>
        <taxon>Crustacea</taxon>
        <taxon>Multicrustacea</taxon>
        <taxon>Malacostraca</taxon>
        <taxon>Eumalacostraca</taxon>
        <taxon>Eucarida</taxon>
        <taxon>Decapoda</taxon>
        <taxon>Pleocyemata</taxon>
        <taxon>Brachyura</taxon>
        <taxon>Eubrachyura</taxon>
        <taxon>Portunoidea</taxon>
        <taxon>Portunidae</taxon>
        <taxon>Portuninae</taxon>
        <taxon>Scylla</taxon>
    </lineage>
</organism>
<dbReference type="GO" id="GO:0005886">
    <property type="term" value="C:plasma membrane"/>
    <property type="evidence" value="ECO:0007669"/>
    <property type="project" value="TreeGrafter"/>
</dbReference>
<dbReference type="SMART" id="SM00397">
    <property type="entry name" value="t_SNARE"/>
    <property type="match status" value="1"/>
</dbReference>